<dbReference type="SUPFAM" id="SSF51905">
    <property type="entry name" value="FAD/NAD(P)-binding domain"/>
    <property type="match status" value="1"/>
</dbReference>
<dbReference type="InterPro" id="IPR050097">
    <property type="entry name" value="Ferredoxin-NADP_redctase_2"/>
</dbReference>
<dbReference type="InterPro" id="IPR036188">
    <property type="entry name" value="FAD/NAD-bd_sf"/>
</dbReference>
<dbReference type="EMBL" id="JAEQBW010000007">
    <property type="protein sequence ID" value="MBK6266258.1"/>
    <property type="molecule type" value="Genomic_DNA"/>
</dbReference>
<evidence type="ECO:0000256" key="2">
    <source>
        <dbReference type="ARBA" id="ARBA00023002"/>
    </source>
</evidence>
<reference evidence="4" key="1">
    <citation type="submission" date="2021-01" db="EMBL/GenBank/DDBJ databases">
        <title>Marivirga aurantiaca sp. nov., isolated from intertidal surface sediments.</title>
        <authorList>
            <person name="Zhang M."/>
        </authorList>
    </citation>
    <scope>NUCLEOTIDE SEQUENCE</scope>
    <source>
        <strain evidence="4">S37H4</strain>
    </source>
</reference>
<dbReference type="PRINTS" id="PR00368">
    <property type="entry name" value="FADPNR"/>
</dbReference>
<dbReference type="PANTHER" id="PTHR48105">
    <property type="entry name" value="THIOREDOXIN REDUCTASE 1-RELATED-RELATED"/>
    <property type="match status" value="1"/>
</dbReference>
<feature type="domain" description="FAD/NAD(P)-binding" evidence="3">
    <location>
        <begin position="9"/>
        <end position="286"/>
    </location>
</feature>
<dbReference type="InterPro" id="IPR023753">
    <property type="entry name" value="FAD/NAD-binding_dom"/>
</dbReference>
<organism evidence="4 5">
    <name type="scientific">Marivirga aurantiaca</name>
    <dbReference type="NCBI Taxonomy" id="2802615"/>
    <lineage>
        <taxon>Bacteria</taxon>
        <taxon>Pseudomonadati</taxon>
        <taxon>Bacteroidota</taxon>
        <taxon>Cytophagia</taxon>
        <taxon>Cytophagales</taxon>
        <taxon>Marivirgaceae</taxon>
        <taxon>Marivirga</taxon>
    </lineage>
</organism>
<dbReference type="Proteomes" id="UP000611723">
    <property type="component" value="Unassembled WGS sequence"/>
</dbReference>
<sequence>MTDTKNFEAIIIGGSYAGLSAAMALGRSLRNVLIIDSGLACNRQTPHSHNFITQDGAKPAEIAKIAKEQVLKYSSVSFLTDIAVSGEKIQNEFRIQTQSGKEFFSQKLIFATGITDIMPDIKGFSDCWGISVVHCPYCHGYELRNSKTGILANAERAMHLAPLVKNLTEDLTILTSGKADFTREQIQKLTSHNIKIIDAEISEIEHQKGYIQNVVFKNGEKMSFEGVYAALPFRQHSEIPKAIGCELTEDGHIKVDLFQKTTIDGVFACGDNSSMMRSVANAVYTGNVAGAMVNGELVKETF</sequence>
<name>A0A934WZU6_9BACT</name>
<keyword evidence="5" id="KW-1185">Reference proteome</keyword>
<dbReference type="RefSeq" id="WP_201431940.1">
    <property type="nucleotide sequence ID" value="NZ_JAEQBW010000007.1"/>
</dbReference>
<gene>
    <name evidence="4" type="ORF">JKA74_14525</name>
</gene>
<comment type="caution">
    <text evidence="4">The sequence shown here is derived from an EMBL/GenBank/DDBJ whole genome shotgun (WGS) entry which is preliminary data.</text>
</comment>
<dbReference type="AlphaFoldDB" id="A0A934WZU6"/>
<evidence type="ECO:0000259" key="3">
    <source>
        <dbReference type="Pfam" id="PF07992"/>
    </source>
</evidence>
<dbReference type="Pfam" id="PF07992">
    <property type="entry name" value="Pyr_redox_2"/>
    <property type="match status" value="1"/>
</dbReference>
<dbReference type="GO" id="GO:0016491">
    <property type="term" value="F:oxidoreductase activity"/>
    <property type="evidence" value="ECO:0007669"/>
    <property type="project" value="UniProtKB-KW"/>
</dbReference>
<keyword evidence="2" id="KW-0560">Oxidoreductase</keyword>
<protein>
    <submittedName>
        <fullName evidence="4">NAD(P)/FAD-dependent oxidoreductase</fullName>
    </submittedName>
</protein>
<keyword evidence="1" id="KW-0285">Flavoprotein</keyword>
<accession>A0A934WZU6</accession>
<dbReference type="PRINTS" id="PR00469">
    <property type="entry name" value="PNDRDTASEII"/>
</dbReference>
<evidence type="ECO:0000256" key="1">
    <source>
        <dbReference type="ARBA" id="ARBA00022630"/>
    </source>
</evidence>
<dbReference type="Gene3D" id="3.50.50.60">
    <property type="entry name" value="FAD/NAD(P)-binding domain"/>
    <property type="match status" value="2"/>
</dbReference>
<proteinExistence type="predicted"/>
<evidence type="ECO:0000313" key="4">
    <source>
        <dbReference type="EMBL" id="MBK6266258.1"/>
    </source>
</evidence>
<evidence type="ECO:0000313" key="5">
    <source>
        <dbReference type="Proteomes" id="UP000611723"/>
    </source>
</evidence>